<dbReference type="PANTHER" id="PTHR43712">
    <property type="entry name" value="PUTATIVE (AFU_ORTHOLOGUE AFUA_4G14580)-RELATED"/>
    <property type="match status" value="1"/>
</dbReference>
<keyword evidence="1 6" id="KW-0489">Methyltransferase</keyword>
<evidence type="ECO:0000313" key="7">
    <source>
        <dbReference type="Proteomes" id="UP000092665"/>
    </source>
</evidence>
<evidence type="ECO:0000259" key="5">
    <source>
        <dbReference type="Pfam" id="PF00891"/>
    </source>
</evidence>
<dbReference type="RefSeq" id="WP_065388830.1">
    <property type="nucleotide sequence ID" value="NZ_CAWMQN010000009.1"/>
</dbReference>
<dbReference type="PANTHER" id="PTHR43712:SF2">
    <property type="entry name" value="O-METHYLTRANSFERASE CICE"/>
    <property type="match status" value="1"/>
</dbReference>
<evidence type="ECO:0000313" key="6">
    <source>
        <dbReference type="EMBL" id="OCA56539.1"/>
    </source>
</evidence>
<organism evidence="6 7">
    <name type="scientific">Photorhabdus namnaonensis</name>
    <dbReference type="NCBI Taxonomy" id="1851568"/>
    <lineage>
        <taxon>Bacteria</taxon>
        <taxon>Pseudomonadati</taxon>
        <taxon>Pseudomonadota</taxon>
        <taxon>Gammaproteobacteria</taxon>
        <taxon>Enterobacterales</taxon>
        <taxon>Morganellaceae</taxon>
        <taxon>Photorhabdus</taxon>
    </lineage>
</organism>
<dbReference type="PIRSF" id="PIRSF005739">
    <property type="entry name" value="O-mtase"/>
    <property type="match status" value="1"/>
</dbReference>
<evidence type="ECO:0000256" key="3">
    <source>
        <dbReference type="ARBA" id="ARBA00022691"/>
    </source>
</evidence>
<keyword evidence="7" id="KW-1185">Reference proteome</keyword>
<dbReference type="PATRIC" id="fig|29488.15.peg.302"/>
<dbReference type="InterPro" id="IPR016461">
    <property type="entry name" value="COMT-like"/>
</dbReference>
<feature type="active site" description="Proton acceptor" evidence="4">
    <location>
        <position position="229"/>
    </location>
</feature>
<dbReference type="Proteomes" id="UP000092665">
    <property type="component" value="Unassembled WGS sequence"/>
</dbReference>
<dbReference type="InterPro" id="IPR036388">
    <property type="entry name" value="WH-like_DNA-bd_sf"/>
</dbReference>
<reference evidence="7" key="1">
    <citation type="submission" date="2015-11" db="EMBL/GenBank/DDBJ databases">
        <authorList>
            <person name="Tobias N.J."/>
            <person name="Mishra B."/>
            <person name="Gupta D.K."/>
            <person name="Thines M."/>
            <person name="Stinear T.P."/>
            <person name="Bode H.B."/>
        </authorList>
    </citation>
    <scope>NUCLEOTIDE SEQUENCE [LARGE SCALE GENOMIC DNA]</scope>
    <source>
        <strain evidence="7">PB45.5</strain>
    </source>
</reference>
<keyword evidence="2 6" id="KW-0808">Transferase</keyword>
<gene>
    <name evidence="6" type="primary">tcmN_2</name>
    <name evidence="6" type="ORF">Phpb_00270</name>
</gene>
<dbReference type="CDD" id="cd02440">
    <property type="entry name" value="AdoMet_MTases"/>
    <property type="match status" value="1"/>
</dbReference>
<dbReference type="PROSITE" id="PS51683">
    <property type="entry name" value="SAM_OMT_II"/>
    <property type="match status" value="1"/>
</dbReference>
<dbReference type="EMBL" id="LOIC01000009">
    <property type="protein sequence ID" value="OCA56539.1"/>
    <property type="molecule type" value="Genomic_DNA"/>
</dbReference>
<keyword evidence="3" id="KW-0949">S-adenosyl-L-methionine</keyword>
<dbReference type="GO" id="GO:0032259">
    <property type="term" value="P:methylation"/>
    <property type="evidence" value="ECO:0007669"/>
    <property type="project" value="UniProtKB-KW"/>
</dbReference>
<accession>A0A1B8YN45</accession>
<feature type="domain" description="O-methyltransferase C-terminal" evidence="5">
    <location>
        <begin position="112"/>
        <end position="296"/>
    </location>
</feature>
<dbReference type="SUPFAM" id="SSF46785">
    <property type="entry name" value="Winged helix' DNA-binding domain"/>
    <property type="match status" value="1"/>
</dbReference>
<proteinExistence type="predicted"/>
<dbReference type="GO" id="GO:0008171">
    <property type="term" value="F:O-methyltransferase activity"/>
    <property type="evidence" value="ECO:0007669"/>
    <property type="project" value="InterPro"/>
</dbReference>
<dbReference type="AlphaFoldDB" id="A0A1B8YN45"/>
<dbReference type="SUPFAM" id="SSF53335">
    <property type="entry name" value="S-adenosyl-L-methionine-dependent methyltransferases"/>
    <property type="match status" value="1"/>
</dbReference>
<name>A0A1B8YN45_9GAMM</name>
<evidence type="ECO:0000256" key="1">
    <source>
        <dbReference type="ARBA" id="ARBA00022603"/>
    </source>
</evidence>
<dbReference type="InterPro" id="IPR001077">
    <property type="entry name" value="COMT_C"/>
</dbReference>
<protein>
    <submittedName>
        <fullName evidence="6">Multifunctional cyclase-dehydratase-3-O-methyl transferase TcmN</fullName>
        <ecNumber evidence="6">2.1.1.-</ecNumber>
    </submittedName>
</protein>
<dbReference type="EC" id="2.1.1.-" evidence="6"/>
<dbReference type="Gene3D" id="3.40.50.150">
    <property type="entry name" value="Vaccinia Virus protein VP39"/>
    <property type="match status" value="1"/>
</dbReference>
<dbReference type="Gene3D" id="1.10.10.10">
    <property type="entry name" value="Winged helix-like DNA-binding domain superfamily/Winged helix DNA-binding domain"/>
    <property type="match status" value="1"/>
</dbReference>
<comment type="caution">
    <text evidence="6">The sequence shown here is derived from an EMBL/GenBank/DDBJ whole genome shotgun (WGS) entry which is preliminary data.</text>
</comment>
<evidence type="ECO:0000256" key="4">
    <source>
        <dbReference type="PIRSR" id="PIRSR005739-1"/>
    </source>
</evidence>
<evidence type="ECO:0000256" key="2">
    <source>
        <dbReference type="ARBA" id="ARBA00022679"/>
    </source>
</evidence>
<sequence length="317" mass="36062">MLAELIASYRKSAAIYAFIDTGLSIHFKDGAYVEIDELSRQCGIDYSRLDRLCDFLIEIGILINHGDKVTLSEECSALADPESMESLIVKWELSPDCWNAWPMYSKSLLENDGKPAFEIMHGKSFFEHLVSNKSLKSNFDSSMSKTSDKIIGKLLDIYDFSQYDRILDVGGGEGNLLLKISEKVKGKHYAVLDRYHEIPVLENIDFINGDFFKLIPSGYDLYILKNILHDWPDDKAVLILENCRKAMDSGAKILLIGYIKKPQYKAVIYLDMLMDALFSGKERNLTEFERLANQAGLVIQDVKDVDEWFSIIQLGIK</sequence>
<dbReference type="InterPro" id="IPR036390">
    <property type="entry name" value="WH_DNA-bd_sf"/>
</dbReference>
<dbReference type="Pfam" id="PF00891">
    <property type="entry name" value="Methyltransf_2"/>
    <property type="match status" value="1"/>
</dbReference>
<dbReference type="InterPro" id="IPR029063">
    <property type="entry name" value="SAM-dependent_MTases_sf"/>
</dbReference>